<keyword evidence="2 4" id="KW-0808">Transferase</keyword>
<evidence type="ECO:0000259" key="3">
    <source>
        <dbReference type="Pfam" id="PF00535"/>
    </source>
</evidence>
<dbReference type="SUPFAM" id="SSF53448">
    <property type="entry name" value="Nucleotide-diphospho-sugar transferases"/>
    <property type="match status" value="1"/>
</dbReference>
<keyword evidence="1 4" id="KW-0328">Glycosyltransferase</keyword>
<dbReference type="CDD" id="cd00761">
    <property type="entry name" value="Glyco_tranf_GTA_type"/>
    <property type="match status" value="1"/>
</dbReference>
<dbReference type="SUPFAM" id="SSF53335">
    <property type="entry name" value="S-adenosyl-L-methionine-dependent methyltransferases"/>
    <property type="match status" value="1"/>
</dbReference>
<organism evidence="4 5">
    <name type="scientific">Clostridium beijerinckii</name>
    <name type="common">Clostridium MP</name>
    <dbReference type="NCBI Taxonomy" id="1520"/>
    <lineage>
        <taxon>Bacteria</taxon>
        <taxon>Bacillati</taxon>
        <taxon>Bacillota</taxon>
        <taxon>Clostridia</taxon>
        <taxon>Eubacteriales</taxon>
        <taxon>Clostridiaceae</taxon>
        <taxon>Clostridium</taxon>
    </lineage>
</organism>
<dbReference type="GO" id="GO:0016757">
    <property type="term" value="F:glycosyltransferase activity"/>
    <property type="evidence" value="ECO:0007669"/>
    <property type="project" value="UniProtKB-KW"/>
</dbReference>
<dbReference type="PANTHER" id="PTHR22916">
    <property type="entry name" value="GLYCOSYLTRANSFERASE"/>
    <property type="match status" value="1"/>
</dbReference>
<dbReference type="Gene3D" id="3.40.50.720">
    <property type="entry name" value="NAD(P)-binding Rossmann-like Domain"/>
    <property type="match status" value="1"/>
</dbReference>
<sequence length="401" mass="47640">MTIGEILLSVIVPIYNTSEYLERCIQSLVSQTLKNIEIILIDDGSTDNSLELCKEYEKRYFNVKVYSKTNSGLGKTRNVGMKLSKGEYIAFVDSDDFISCNMYEYMTKLLIEYGADVAICDYEKVYREEESNLFEKNVRNTQVQVLNDKYDIIKEYLLFKIEPFAWNKVFKKNFLIDNKLKYEEDCYYEDLNMTLEALFLARKICSTNRKFYGYFQRESSITHKLTEKHLIDYINRIDKFYMFINTNYDVSKLEIELRDSKFRLSYNLLNLLVNSKKQFLLKKSFEEFPKKMVIFGASEAGKLANHYFKIFDIEIIYFCDNNQKKWGKQFEGIEVISPLELNYKMEDDIGIYVASMYYSSIYKQLVTLDLQNKIFDLNLNLKELYTDLGADRERRNVKRNE</sequence>
<dbReference type="EC" id="2.4.-.-" evidence="4"/>
<accession>A0A1S8S634</accession>
<name>A0A1S8S634_CLOBE</name>
<evidence type="ECO:0000313" key="5">
    <source>
        <dbReference type="Proteomes" id="UP000190973"/>
    </source>
</evidence>
<feature type="domain" description="Glycosyltransferase 2-like" evidence="3">
    <location>
        <begin position="9"/>
        <end position="137"/>
    </location>
</feature>
<dbReference type="InterPro" id="IPR029063">
    <property type="entry name" value="SAM-dependent_MTases_sf"/>
</dbReference>
<comment type="caution">
    <text evidence="4">The sequence shown here is derived from an EMBL/GenBank/DDBJ whole genome shotgun (WGS) entry which is preliminary data.</text>
</comment>
<protein>
    <submittedName>
        <fullName evidence="4">Putative glycosyltransferase EpsH</fullName>
        <ecNumber evidence="4">2.4.-.-</ecNumber>
    </submittedName>
</protein>
<dbReference type="AlphaFoldDB" id="A0A1S8S634"/>
<dbReference type="RefSeq" id="WP_077839146.1">
    <property type="nucleotide sequence ID" value="NZ_JABTAE010000001.1"/>
</dbReference>
<evidence type="ECO:0000313" key="4">
    <source>
        <dbReference type="EMBL" id="OOM60907.1"/>
    </source>
</evidence>
<dbReference type="Pfam" id="PF00535">
    <property type="entry name" value="Glycos_transf_2"/>
    <property type="match status" value="1"/>
</dbReference>
<dbReference type="PANTHER" id="PTHR22916:SF51">
    <property type="entry name" value="GLYCOSYLTRANSFERASE EPSH-RELATED"/>
    <property type="match status" value="1"/>
</dbReference>
<gene>
    <name evidence="4" type="primary">epsH_2</name>
    <name evidence="4" type="ORF">CLBCK_26240</name>
</gene>
<proteinExistence type="predicted"/>
<evidence type="ECO:0000256" key="1">
    <source>
        <dbReference type="ARBA" id="ARBA00022676"/>
    </source>
</evidence>
<dbReference type="EMBL" id="LZZI01000044">
    <property type="protein sequence ID" value="OOM60907.1"/>
    <property type="molecule type" value="Genomic_DNA"/>
</dbReference>
<dbReference type="InterPro" id="IPR029044">
    <property type="entry name" value="Nucleotide-diphossugar_trans"/>
</dbReference>
<dbReference type="Gene3D" id="3.90.550.10">
    <property type="entry name" value="Spore Coat Polysaccharide Biosynthesis Protein SpsA, Chain A"/>
    <property type="match status" value="1"/>
</dbReference>
<dbReference type="Proteomes" id="UP000190973">
    <property type="component" value="Unassembled WGS sequence"/>
</dbReference>
<dbReference type="InterPro" id="IPR001173">
    <property type="entry name" value="Glyco_trans_2-like"/>
</dbReference>
<evidence type="ECO:0000256" key="2">
    <source>
        <dbReference type="ARBA" id="ARBA00022679"/>
    </source>
</evidence>
<reference evidence="4 5" key="1">
    <citation type="submission" date="2016-05" db="EMBL/GenBank/DDBJ databases">
        <title>Microbial solvent formation.</title>
        <authorList>
            <person name="Poehlein A."/>
            <person name="Montoya Solano J.D."/>
            <person name="Flitsch S."/>
            <person name="Krabben P."/>
            <person name="Duerre P."/>
            <person name="Daniel R."/>
        </authorList>
    </citation>
    <scope>NUCLEOTIDE SEQUENCE [LARGE SCALE GENOMIC DNA]</scope>
    <source>
        <strain evidence="4 5">DSM 53</strain>
    </source>
</reference>